<dbReference type="Proteomes" id="UP000216316">
    <property type="component" value="Unassembled WGS sequence"/>
</dbReference>
<protein>
    <recommendedName>
        <fullName evidence="1">RNase H type-1 domain-containing protein</fullName>
    </recommendedName>
</protein>
<evidence type="ECO:0000313" key="4">
    <source>
        <dbReference type="Proteomes" id="UP000215828"/>
    </source>
</evidence>
<proteinExistence type="predicted"/>
<gene>
    <name evidence="2" type="ORF">CBF53_08310</name>
    <name evidence="3" type="ORF">CBF70_07745</name>
</gene>
<name>A0A256LC97_9LACO</name>
<dbReference type="InterPro" id="IPR012337">
    <property type="entry name" value="RNaseH-like_sf"/>
</dbReference>
<feature type="domain" description="RNase H type-1" evidence="1">
    <location>
        <begin position="82"/>
        <end position="224"/>
    </location>
</feature>
<dbReference type="InterPro" id="IPR002156">
    <property type="entry name" value="RNaseH_domain"/>
</dbReference>
<dbReference type="GO" id="GO:0004523">
    <property type="term" value="F:RNA-DNA hybrid ribonuclease activity"/>
    <property type="evidence" value="ECO:0007669"/>
    <property type="project" value="InterPro"/>
</dbReference>
<dbReference type="SUPFAM" id="SSF53098">
    <property type="entry name" value="Ribonuclease H-like"/>
    <property type="match status" value="1"/>
</dbReference>
<dbReference type="EMBL" id="NGNV01000044">
    <property type="protein sequence ID" value="OYR87431.1"/>
    <property type="molecule type" value="Genomic_DNA"/>
</dbReference>
<reference evidence="2" key="2">
    <citation type="submission" date="2017-05" db="EMBL/GenBank/DDBJ databases">
        <authorList>
            <person name="Lin X.B."/>
            <person name="Stothard P."/>
            <person name="Tasseva G."/>
            <person name="Walter J."/>
        </authorList>
    </citation>
    <scope>NUCLEOTIDE SEQUENCE</scope>
    <source>
        <strain evidence="2">609u</strain>
    </source>
</reference>
<dbReference type="Gene3D" id="3.30.420.10">
    <property type="entry name" value="Ribonuclease H-like superfamily/Ribonuclease H"/>
    <property type="match status" value="1"/>
</dbReference>
<dbReference type="Gene3D" id="3.40.970.10">
    <property type="entry name" value="Ribonuclease H1, N-terminal domain"/>
    <property type="match status" value="1"/>
</dbReference>
<evidence type="ECO:0000313" key="2">
    <source>
        <dbReference type="EMBL" id="OYR87431.1"/>
    </source>
</evidence>
<evidence type="ECO:0000259" key="1">
    <source>
        <dbReference type="PROSITE" id="PS50879"/>
    </source>
</evidence>
<dbReference type="Pfam" id="PF01693">
    <property type="entry name" value="Cauli_VI"/>
    <property type="match status" value="1"/>
</dbReference>
<organism evidence="3 4">
    <name type="scientific">Lactobacillus taiwanensis</name>
    <dbReference type="NCBI Taxonomy" id="508451"/>
    <lineage>
        <taxon>Bacteria</taxon>
        <taxon>Bacillati</taxon>
        <taxon>Bacillota</taxon>
        <taxon>Bacilli</taxon>
        <taxon>Lactobacillales</taxon>
        <taxon>Lactobacillaceae</taxon>
        <taxon>Lactobacillus</taxon>
    </lineage>
</organism>
<reference evidence="4 5" key="3">
    <citation type="submission" date="2017-09" db="EMBL/GenBank/DDBJ databases">
        <title>Tripartite evolution among Lactobacillus johnsonii, Lactobacillus taiwanensis, Lactobacillus reuteri and their rodent host.</title>
        <authorList>
            <person name="Wang T."/>
            <person name="Knowles S."/>
            <person name="Cheng C."/>
        </authorList>
    </citation>
    <scope>NUCLEOTIDE SEQUENCE [LARGE SCALE GENOMIC DNA]</scope>
    <source>
        <strain evidence="3 4">609q</strain>
        <strain evidence="2 5">609u</strain>
    </source>
</reference>
<dbReference type="AlphaFoldDB" id="A0A256LC97"/>
<dbReference type="PROSITE" id="PS50879">
    <property type="entry name" value="RNASE_H_1"/>
    <property type="match status" value="1"/>
</dbReference>
<dbReference type="EMBL" id="NGNX01000033">
    <property type="protein sequence ID" value="OYR91049.1"/>
    <property type="molecule type" value="Genomic_DNA"/>
</dbReference>
<dbReference type="Pfam" id="PF00075">
    <property type="entry name" value="RNase_H"/>
    <property type="match status" value="1"/>
</dbReference>
<dbReference type="Proteomes" id="UP000215828">
    <property type="component" value="Unassembled WGS sequence"/>
</dbReference>
<dbReference type="InterPro" id="IPR037056">
    <property type="entry name" value="RNase_H1_N_sf"/>
</dbReference>
<sequence>MSKRFYATVDVNTGETNIYSGDWNTEVKSKIQGKTSLIYKGFNTENEAKDFINQGYVEKNDIDPNDNEAVNKEIENRISSLTDDEAIIATDGSYMEDINKNIAGAGWIEISKDHKEPKNDTCDPKGMRNVAGEIKAIEEGIKWARSKGFKRLDIYFDYAGLVGWAYGYNIDDSKAVEKKDVKTSYYNLIKETSKYMKLVFHKVSAHTNVKYNEEADHLAKDAVENYGK</sequence>
<dbReference type="RefSeq" id="WP_094496697.1">
    <property type="nucleotide sequence ID" value="NZ_CAPOHJ010000002.1"/>
</dbReference>
<accession>A0A256LC97</accession>
<comment type="caution">
    <text evidence="3">The sequence shown here is derived from an EMBL/GenBank/DDBJ whole genome shotgun (WGS) entry which is preliminary data.</text>
</comment>
<dbReference type="InterPro" id="IPR011320">
    <property type="entry name" value="RNase_H1_N"/>
</dbReference>
<reference evidence="3 4" key="1">
    <citation type="submission" date="2017-04" db="EMBL/GenBank/DDBJ databases">
        <authorList>
            <person name="Afonso C.L."/>
            <person name="Miller P.J."/>
            <person name="Scott M.A."/>
            <person name="Spackman E."/>
            <person name="Goraichik I."/>
            <person name="Dimitrov K.M."/>
            <person name="Suarez D.L."/>
            <person name="Swayne D.E."/>
        </authorList>
    </citation>
    <scope>NUCLEOTIDE SEQUENCE [LARGE SCALE GENOMIC DNA]</scope>
    <source>
        <strain evidence="3 4">609q</strain>
    </source>
</reference>
<evidence type="ECO:0000313" key="3">
    <source>
        <dbReference type="EMBL" id="OYR91049.1"/>
    </source>
</evidence>
<keyword evidence="5" id="KW-1185">Reference proteome</keyword>
<dbReference type="GO" id="GO:0003676">
    <property type="term" value="F:nucleic acid binding"/>
    <property type="evidence" value="ECO:0007669"/>
    <property type="project" value="InterPro"/>
</dbReference>
<dbReference type="InterPro" id="IPR036397">
    <property type="entry name" value="RNaseH_sf"/>
</dbReference>
<evidence type="ECO:0000313" key="5">
    <source>
        <dbReference type="Proteomes" id="UP000216316"/>
    </source>
</evidence>